<dbReference type="Pfam" id="PF14344">
    <property type="entry name" value="DUF4397"/>
    <property type="match status" value="1"/>
</dbReference>
<name>A0ABT0ZXX8_9PSEU</name>
<feature type="transmembrane region" description="Helical" evidence="1">
    <location>
        <begin position="133"/>
        <end position="153"/>
    </location>
</feature>
<accession>A0ABT0ZXX8</accession>
<dbReference type="EMBL" id="JAGSOV010000023">
    <property type="protein sequence ID" value="MCO1655598.1"/>
    <property type="molecule type" value="Genomic_DNA"/>
</dbReference>
<evidence type="ECO:0000313" key="4">
    <source>
        <dbReference type="Proteomes" id="UP001165283"/>
    </source>
</evidence>
<evidence type="ECO:0000259" key="2">
    <source>
        <dbReference type="Pfam" id="PF14344"/>
    </source>
</evidence>
<dbReference type="InterPro" id="IPR025510">
    <property type="entry name" value="DUF4397"/>
</dbReference>
<feature type="domain" description="DUF4397" evidence="2">
    <location>
        <begin position="23"/>
        <end position="110"/>
    </location>
</feature>
<evidence type="ECO:0000313" key="3">
    <source>
        <dbReference type="EMBL" id="MCO1655598.1"/>
    </source>
</evidence>
<keyword evidence="1" id="KW-1133">Transmembrane helix</keyword>
<comment type="caution">
    <text evidence="3">The sequence shown here is derived from an EMBL/GenBank/DDBJ whole genome shotgun (WGS) entry which is preliminary data.</text>
</comment>
<dbReference type="RefSeq" id="WP_252437483.1">
    <property type="nucleotide sequence ID" value="NZ_JAGSOV010000023.1"/>
</dbReference>
<reference evidence="3" key="1">
    <citation type="submission" date="2021-04" db="EMBL/GenBank/DDBJ databases">
        <title>Pseudonocardia sp. nov., isolated from sandy soil of mangrove forest.</title>
        <authorList>
            <person name="Zan Z."/>
            <person name="Huang R."/>
            <person name="Liu W."/>
        </authorList>
    </citation>
    <scope>NUCLEOTIDE SEQUENCE</scope>
    <source>
        <strain evidence="3">S2-4</strain>
    </source>
</reference>
<sequence>MTRPVRRAWRPPDHLSIPGAGQARVRLVQGAEQAGEVAVGWNGAPAFARVAFGTATDYVTVPAGAGTFAIRPTIGAGATAPVELDEGGVYSIVVVQRDGGLDVQVATDATGTGAVPVGGIETGRGGAAPGGPAAALVVAPLLALAGVLGLLTARRRVARRGR</sequence>
<dbReference type="Proteomes" id="UP001165283">
    <property type="component" value="Unassembled WGS sequence"/>
</dbReference>
<proteinExistence type="predicted"/>
<gene>
    <name evidence="3" type="ORF">KDL28_11095</name>
</gene>
<organism evidence="3 4">
    <name type="scientific">Pseudonocardia humida</name>
    <dbReference type="NCBI Taxonomy" id="2800819"/>
    <lineage>
        <taxon>Bacteria</taxon>
        <taxon>Bacillati</taxon>
        <taxon>Actinomycetota</taxon>
        <taxon>Actinomycetes</taxon>
        <taxon>Pseudonocardiales</taxon>
        <taxon>Pseudonocardiaceae</taxon>
        <taxon>Pseudonocardia</taxon>
    </lineage>
</organism>
<keyword evidence="1" id="KW-0472">Membrane</keyword>
<evidence type="ECO:0000256" key="1">
    <source>
        <dbReference type="SAM" id="Phobius"/>
    </source>
</evidence>
<keyword evidence="1" id="KW-0812">Transmembrane</keyword>
<protein>
    <submittedName>
        <fullName evidence="3">DUF4397 domain-containing protein</fullName>
    </submittedName>
</protein>
<keyword evidence="4" id="KW-1185">Reference proteome</keyword>